<gene>
    <name evidence="6" type="primary">lptC</name>
    <name evidence="6" type="ORF">H8D24_01880</name>
</gene>
<sequence length="180" mass="20446">MSSRNILTIILILAVATTWYLIPDPPPSQQKTAQQTDYFVVKLNRKQMNLSGDTASTFSADRVDHYPEDNREELIKPRATTYSAEDPPWNLSADEGTLWEEEDRVTMRGNVIANQKFPKSPRFSRMETEEAELFLDSNSMKTDKLITFTTDRTTTTSTGAELHLDTGEIHLLKSSSGHYK</sequence>
<keyword evidence="4" id="KW-1133">Transmembrane helix</keyword>
<keyword evidence="3" id="KW-0812">Transmembrane</keyword>
<name>A0A8J6P777_9GAMM</name>
<organism evidence="6 7">
    <name type="scientific">Candidatus Thiopontia autotrophica</name>
    <dbReference type="NCBI Taxonomy" id="2841688"/>
    <lineage>
        <taxon>Bacteria</taxon>
        <taxon>Pseudomonadati</taxon>
        <taxon>Pseudomonadota</taxon>
        <taxon>Gammaproteobacteria</taxon>
        <taxon>Candidatus Thiopontia</taxon>
    </lineage>
</organism>
<accession>A0A8J6P777</accession>
<evidence type="ECO:0000256" key="2">
    <source>
        <dbReference type="ARBA" id="ARBA00022519"/>
    </source>
</evidence>
<evidence type="ECO:0000256" key="3">
    <source>
        <dbReference type="ARBA" id="ARBA00022692"/>
    </source>
</evidence>
<evidence type="ECO:0000256" key="1">
    <source>
        <dbReference type="ARBA" id="ARBA00022475"/>
    </source>
</evidence>
<proteinExistence type="predicted"/>
<dbReference type="EMBL" id="JACNFK010000016">
    <property type="protein sequence ID" value="MBC8519147.1"/>
    <property type="molecule type" value="Genomic_DNA"/>
</dbReference>
<dbReference type="InterPro" id="IPR026265">
    <property type="entry name" value="LptC"/>
</dbReference>
<reference evidence="6 7" key="1">
    <citation type="submission" date="2020-08" db="EMBL/GenBank/DDBJ databases">
        <title>Bridging the membrane lipid divide: bacteria of the FCB group superphylum have the potential to synthesize archaeal ether lipids.</title>
        <authorList>
            <person name="Villanueva L."/>
            <person name="Von Meijenfeldt F.A.B."/>
            <person name="Westbye A.B."/>
            <person name="Yadav S."/>
            <person name="Hopmans E.C."/>
            <person name="Dutilh B.E."/>
            <person name="Sinninghe Damste J.S."/>
        </authorList>
    </citation>
    <scope>NUCLEOTIDE SEQUENCE [LARGE SCALE GENOMIC DNA]</scope>
    <source>
        <strain evidence="6">NIOZ-UU100</strain>
    </source>
</reference>
<dbReference type="InterPro" id="IPR010664">
    <property type="entry name" value="LipoPS_assembly_LptC-rel"/>
</dbReference>
<dbReference type="GO" id="GO:0017089">
    <property type="term" value="F:glycolipid transfer activity"/>
    <property type="evidence" value="ECO:0007669"/>
    <property type="project" value="TreeGrafter"/>
</dbReference>
<keyword evidence="1" id="KW-1003">Cell membrane</keyword>
<dbReference type="Pfam" id="PF06835">
    <property type="entry name" value="LptC"/>
    <property type="match status" value="1"/>
</dbReference>
<comment type="caution">
    <text evidence="6">The sequence shown here is derived from an EMBL/GenBank/DDBJ whole genome shotgun (WGS) entry which is preliminary data.</text>
</comment>
<evidence type="ECO:0000256" key="5">
    <source>
        <dbReference type="ARBA" id="ARBA00023136"/>
    </source>
</evidence>
<evidence type="ECO:0000313" key="7">
    <source>
        <dbReference type="Proteomes" id="UP000654401"/>
    </source>
</evidence>
<dbReference type="AlphaFoldDB" id="A0A8J6P777"/>
<keyword evidence="5" id="KW-0472">Membrane</keyword>
<dbReference type="GO" id="GO:0030288">
    <property type="term" value="C:outer membrane-bounded periplasmic space"/>
    <property type="evidence" value="ECO:0007669"/>
    <property type="project" value="TreeGrafter"/>
</dbReference>
<dbReference type="PANTHER" id="PTHR37481:SF1">
    <property type="entry name" value="LIPOPOLYSACCHARIDE EXPORT SYSTEM PROTEIN LPTC"/>
    <property type="match status" value="1"/>
</dbReference>
<evidence type="ECO:0000256" key="4">
    <source>
        <dbReference type="ARBA" id="ARBA00022989"/>
    </source>
</evidence>
<evidence type="ECO:0000313" key="6">
    <source>
        <dbReference type="EMBL" id="MBC8519147.1"/>
    </source>
</evidence>
<dbReference type="Proteomes" id="UP000654401">
    <property type="component" value="Unassembled WGS sequence"/>
</dbReference>
<dbReference type="GO" id="GO:0005886">
    <property type="term" value="C:plasma membrane"/>
    <property type="evidence" value="ECO:0007669"/>
    <property type="project" value="InterPro"/>
</dbReference>
<dbReference type="Gene3D" id="2.60.450.10">
    <property type="entry name" value="Lipopolysaccharide (LPS) transport protein A like domain"/>
    <property type="match status" value="1"/>
</dbReference>
<dbReference type="GO" id="GO:0015221">
    <property type="term" value="F:lipopolysaccharide transmembrane transporter activity"/>
    <property type="evidence" value="ECO:0007669"/>
    <property type="project" value="InterPro"/>
</dbReference>
<keyword evidence="2" id="KW-0997">Cell inner membrane</keyword>
<dbReference type="InterPro" id="IPR052363">
    <property type="entry name" value="LPS_export_LptC"/>
</dbReference>
<protein>
    <submittedName>
        <fullName evidence="6">LPS export ABC transporter periplasmic protein LptC</fullName>
    </submittedName>
</protein>
<dbReference type="NCBIfam" id="TIGR04409">
    <property type="entry name" value="LptC_YrbK"/>
    <property type="match status" value="1"/>
</dbReference>
<dbReference type="PANTHER" id="PTHR37481">
    <property type="entry name" value="LIPOPOLYSACCHARIDE EXPORT SYSTEM PROTEIN LPTC"/>
    <property type="match status" value="1"/>
</dbReference>